<accession>A0A922HX10</accession>
<evidence type="ECO:0000313" key="2">
    <source>
        <dbReference type="Proteomes" id="UP000790347"/>
    </source>
</evidence>
<comment type="caution">
    <text evidence="1">The sequence shown here is derived from an EMBL/GenBank/DDBJ whole genome shotgun (WGS) entry which is preliminary data.</text>
</comment>
<sequence length="84" mass="9554">MAIRFGQVIFRFCSNSLFISSIAFVSARSVTILVTILHLESIDLSSLAKWANFLAKIRPNPLLAPHLFFLFQPEHLDPIEQLKN</sequence>
<organism evidence="1 2">
    <name type="scientific">Dermatophagoides farinae</name>
    <name type="common">American house dust mite</name>
    <dbReference type="NCBI Taxonomy" id="6954"/>
    <lineage>
        <taxon>Eukaryota</taxon>
        <taxon>Metazoa</taxon>
        <taxon>Ecdysozoa</taxon>
        <taxon>Arthropoda</taxon>
        <taxon>Chelicerata</taxon>
        <taxon>Arachnida</taxon>
        <taxon>Acari</taxon>
        <taxon>Acariformes</taxon>
        <taxon>Sarcoptiformes</taxon>
        <taxon>Astigmata</taxon>
        <taxon>Psoroptidia</taxon>
        <taxon>Analgoidea</taxon>
        <taxon>Pyroglyphidae</taxon>
        <taxon>Dermatophagoidinae</taxon>
        <taxon>Dermatophagoides</taxon>
    </lineage>
</organism>
<dbReference type="Proteomes" id="UP000790347">
    <property type="component" value="Unassembled WGS sequence"/>
</dbReference>
<name>A0A922HX10_DERFA</name>
<reference evidence="1" key="1">
    <citation type="submission" date="2013-05" db="EMBL/GenBank/DDBJ databases">
        <authorList>
            <person name="Yim A.K.Y."/>
            <person name="Chan T.F."/>
            <person name="Ji K.M."/>
            <person name="Liu X.Y."/>
            <person name="Zhou J.W."/>
            <person name="Li R.Q."/>
            <person name="Yang K.Y."/>
            <person name="Li J."/>
            <person name="Li M."/>
            <person name="Law P.T.W."/>
            <person name="Wu Y.L."/>
            <person name="Cai Z.L."/>
            <person name="Qin H."/>
            <person name="Bao Y."/>
            <person name="Leung R.K.K."/>
            <person name="Ng P.K.S."/>
            <person name="Zou J."/>
            <person name="Zhong X.J."/>
            <person name="Ran P.X."/>
            <person name="Zhong N.S."/>
            <person name="Liu Z.G."/>
            <person name="Tsui S.K.W."/>
        </authorList>
    </citation>
    <scope>NUCLEOTIDE SEQUENCE</scope>
    <source>
        <strain evidence="1">Derf</strain>
        <tissue evidence="1">Whole organism</tissue>
    </source>
</reference>
<proteinExistence type="predicted"/>
<dbReference type="AlphaFoldDB" id="A0A922HX10"/>
<evidence type="ECO:0000313" key="1">
    <source>
        <dbReference type="EMBL" id="KAH9511278.1"/>
    </source>
</evidence>
<reference evidence="1" key="2">
    <citation type="journal article" date="2022" name="Res Sq">
        <title>Comparative Genomics Reveals Insights into the Divergent Evolution of Astigmatic Mites and Household Pest Adaptations.</title>
        <authorList>
            <person name="Xiong Q."/>
            <person name="Wan A.T.-Y."/>
            <person name="Liu X.-Y."/>
            <person name="Fung C.S.-H."/>
            <person name="Xiao X."/>
            <person name="Malainual N."/>
            <person name="Hou J."/>
            <person name="Wang L."/>
            <person name="Wang M."/>
            <person name="Yang K."/>
            <person name="Cui Y."/>
            <person name="Leung E."/>
            <person name="Nong W."/>
            <person name="Shin S.-K."/>
            <person name="Au S."/>
            <person name="Jeong K.Y."/>
            <person name="Chew F.T."/>
            <person name="Hui J."/>
            <person name="Leung T.F."/>
            <person name="Tungtrongchitr A."/>
            <person name="Zhong N."/>
            <person name="Liu Z."/>
            <person name="Tsui S."/>
        </authorList>
    </citation>
    <scope>NUCLEOTIDE SEQUENCE</scope>
    <source>
        <strain evidence="1">Derf</strain>
        <tissue evidence="1">Whole organism</tissue>
    </source>
</reference>
<protein>
    <submittedName>
        <fullName evidence="1">Uncharacterized protein</fullName>
    </submittedName>
</protein>
<dbReference type="EMBL" id="ASGP02000004">
    <property type="protein sequence ID" value="KAH9511278.1"/>
    <property type="molecule type" value="Genomic_DNA"/>
</dbReference>
<keyword evidence="2" id="KW-1185">Reference proteome</keyword>
<gene>
    <name evidence="1" type="ORF">DERF_009746</name>
</gene>